<dbReference type="PANTHER" id="PTHR35272">
    <property type="entry name" value="THIOL:DISULFIDE INTERCHANGE PROTEIN DSBC-RELATED"/>
    <property type="match status" value="1"/>
</dbReference>
<keyword evidence="4" id="KW-1185">Reference proteome</keyword>
<dbReference type="SUPFAM" id="SSF52833">
    <property type="entry name" value="Thioredoxin-like"/>
    <property type="match status" value="1"/>
</dbReference>
<dbReference type="Proteomes" id="UP000326554">
    <property type="component" value="Unassembled WGS sequence"/>
</dbReference>
<dbReference type="InterPro" id="IPR013766">
    <property type="entry name" value="Thioredoxin_domain"/>
</dbReference>
<dbReference type="EMBL" id="VYQE01000002">
    <property type="protein sequence ID" value="KAA9008964.1"/>
    <property type="molecule type" value="Genomic_DNA"/>
</dbReference>
<dbReference type="RefSeq" id="WP_150444497.1">
    <property type="nucleotide sequence ID" value="NZ_VYQE01000002.1"/>
</dbReference>
<keyword evidence="1" id="KW-0732">Signal</keyword>
<comment type="caution">
    <text evidence="3">The sequence shown here is derived from an EMBL/GenBank/DDBJ whole genome shotgun (WGS) entry which is preliminary data.</text>
</comment>
<dbReference type="Gene3D" id="3.40.30.10">
    <property type="entry name" value="Glutaredoxin"/>
    <property type="match status" value="1"/>
</dbReference>
<proteinExistence type="predicted"/>
<dbReference type="GO" id="GO:0016491">
    <property type="term" value="F:oxidoreductase activity"/>
    <property type="evidence" value="ECO:0007669"/>
    <property type="project" value="InterPro"/>
</dbReference>
<name>A0A5J5GN43_9RHOB</name>
<dbReference type="Pfam" id="PF01323">
    <property type="entry name" value="DSBA"/>
    <property type="match status" value="1"/>
</dbReference>
<gene>
    <name evidence="3" type="ORF">F3S47_06810</name>
</gene>
<protein>
    <submittedName>
        <fullName evidence="3">DsbA family protein</fullName>
    </submittedName>
</protein>
<dbReference type="PANTHER" id="PTHR35272:SF3">
    <property type="entry name" value="THIOL:DISULFIDE INTERCHANGE PROTEIN DSBC"/>
    <property type="match status" value="1"/>
</dbReference>
<feature type="signal peptide" evidence="1">
    <location>
        <begin position="1"/>
        <end position="20"/>
    </location>
</feature>
<accession>A0A5J5GN43</accession>
<evidence type="ECO:0000313" key="4">
    <source>
        <dbReference type="Proteomes" id="UP000326554"/>
    </source>
</evidence>
<dbReference type="CDD" id="cd03023">
    <property type="entry name" value="DsbA_Com1_like"/>
    <property type="match status" value="1"/>
</dbReference>
<dbReference type="InterPro" id="IPR001853">
    <property type="entry name" value="DSBA-like_thioredoxin_dom"/>
</dbReference>
<dbReference type="InterPro" id="IPR041205">
    <property type="entry name" value="ScsC_N"/>
</dbReference>
<reference evidence="3 4" key="1">
    <citation type="submission" date="2019-09" db="EMBL/GenBank/DDBJ databases">
        <authorList>
            <person name="Park J.-S."/>
            <person name="Choi H.-J."/>
        </authorList>
    </citation>
    <scope>NUCLEOTIDE SEQUENCE [LARGE SCALE GENOMIC DNA]</scope>
    <source>
        <strain evidence="3 4">176SS1-4</strain>
    </source>
</reference>
<organism evidence="3 4">
    <name type="scientific">Histidinibacterium aquaticum</name>
    <dbReference type="NCBI Taxonomy" id="2613962"/>
    <lineage>
        <taxon>Bacteria</taxon>
        <taxon>Pseudomonadati</taxon>
        <taxon>Pseudomonadota</taxon>
        <taxon>Alphaproteobacteria</taxon>
        <taxon>Rhodobacterales</taxon>
        <taxon>Paracoccaceae</taxon>
        <taxon>Histidinibacterium</taxon>
    </lineage>
</organism>
<evidence type="ECO:0000259" key="2">
    <source>
        <dbReference type="PROSITE" id="PS51352"/>
    </source>
</evidence>
<evidence type="ECO:0000256" key="1">
    <source>
        <dbReference type="SAM" id="SignalP"/>
    </source>
</evidence>
<dbReference type="InterPro" id="IPR051470">
    <property type="entry name" value="Thiol:disulfide_interchange"/>
</dbReference>
<dbReference type="PROSITE" id="PS51352">
    <property type="entry name" value="THIOREDOXIN_2"/>
    <property type="match status" value="1"/>
</dbReference>
<dbReference type="Pfam" id="PF18312">
    <property type="entry name" value="ScsC_N"/>
    <property type="match status" value="1"/>
</dbReference>
<dbReference type="AlphaFoldDB" id="A0A5J5GN43"/>
<dbReference type="InterPro" id="IPR036249">
    <property type="entry name" value="Thioredoxin-like_sf"/>
</dbReference>
<feature type="domain" description="Thioredoxin" evidence="2">
    <location>
        <begin position="10"/>
        <end position="247"/>
    </location>
</feature>
<feature type="chain" id="PRO_5023881941" evidence="1">
    <location>
        <begin position="21"/>
        <end position="250"/>
    </location>
</feature>
<evidence type="ECO:0000313" key="3">
    <source>
        <dbReference type="EMBL" id="KAA9008964.1"/>
    </source>
</evidence>
<sequence>MTRTLAALVLTAGLAAPAAAQQFQDMSEADREAFGDAVRSYLLENPEVLMEAIGVLEQREAEAQAEADRNLALSNMEALHDDGHSWVGGNPEGDVTLVEFIDYRCGYCRRAYPEVEELIAADGNIRLILKEFPILGEDSTKSSQFAIAVKQIHGDAIYKDIHDALITLRGEANEENLQRLAEGFGLDPQPIFERMESEEVAEVISENRALAEELQITGTPTFVLEDQMLRGYVPLAQMERLVEAARDERG</sequence>